<keyword evidence="2" id="KW-1185">Reference proteome</keyword>
<dbReference type="WBParaSite" id="Gr19_v10_g10080.t1">
    <property type="protein sequence ID" value="Gr19_v10_g10080.t1"/>
    <property type="gene ID" value="Gr19_v10_g10080"/>
</dbReference>
<sequence>MARRKLLLKLNGKKGAEGLKKKREERRASAVNAINARWAKKPISPPNDQPSTSTEAVFDAAPIEEEVLLVPEMPAMSFSTTNDVQTQTDQGIESVQHLCRALNAANRKIATLQRQLQAKEEELSLIRCRPTTRTKPTARRALSLDQLTPSSKTRRVKEIADKLQKCFRPKSPLDEVNKFLRLARHQADFKSPKKAAEKRTKKGRTRPCERIDAILDIQVTLMLNLSWRQRVMLKSILIGTVQRSGEGEGGMDFLAATHEVMALKKRLVSHARFEVRKDVGGRETLLCMNVKDVLTHRVETLWKNGLQIGNLQCDVNSPKNFTLIAFWEGSETRSEMELRLGPVLEQLAQLRELTLEEAGTKLPIEWFLCGDMSFICAWQGHMGPVAAFPCALCRVPSHDLGNTIIGQRTVQSMERGALIFSRRTAGSSKHTTADSIASGSQKARPLFPVPPVNVIPSPFHTLHSAGRKCIDFFEMHATPEDKVKLAQIMAKSGVIRHAKTQEYTGHIMKRLLCASAEIRSIGSQFAQDTADLLDDISELHQYGKATIMTPEQISTFGAKCFAISSYFRTLRACHHGSERVGNIFTPKLHWLLGHGPDFARRWGWFGWLSEQGIEHLHHVLNKQAERFKHFKGDQLLLKIGQHQTLLNEVFDRQLGW</sequence>
<proteinExistence type="predicted"/>
<reference evidence="3" key="1">
    <citation type="submission" date="2022-11" db="UniProtKB">
        <authorList>
            <consortium name="WormBaseParasite"/>
        </authorList>
    </citation>
    <scope>IDENTIFICATION</scope>
</reference>
<evidence type="ECO:0000313" key="2">
    <source>
        <dbReference type="Proteomes" id="UP000887572"/>
    </source>
</evidence>
<name>A0A914GRI2_GLORO</name>
<dbReference type="PANTHER" id="PTHR31424:SF3">
    <property type="entry name" value="RING-TYPE DOMAIN-CONTAINING PROTEIN"/>
    <property type="match status" value="1"/>
</dbReference>
<evidence type="ECO:0000313" key="3">
    <source>
        <dbReference type="WBParaSite" id="Gr19_v10_g10080.t1"/>
    </source>
</evidence>
<feature type="coiled-coil region" evidence="1">
    <location>
        <begin position="95"/>
        <end position="129"/>
    </location>
</feature>
<keyword evidence="1" id="KW-0175">Coiled coil</keyword>
<accession>A0A914GRI2</accession>
<dbReference type="Proteomes" id="UP000887572">
    <property type="component" value="Unplaced"/>
</dbReference>
<evidence type="ECO:0000256" key="1">
    <source>
        <dbReference type="SAM" id="Coils"/>
    </source>
</evidence>
<protein>
    <submittedName>
        <fullName evidence="3">Uncharacterized protein</fullName>
    </submittedName>
</protein>
<organism evidence="2 3">
    <name type="scientific">Globodera rostochiensis</name>
    <name type="common">Golden nematode worm</name>
    <name type="synonym">Heterodera rostochiensis</name>
    <dbReference type="NCBI Taxonomy" id="31243"/>
    <lineage>
        <taxon>Eukaryota</taxon>
        <taxon>Metazoa</taxon>
        <taxon>Ecdysozoa</taxon>
        <taxon>Nematoda</taxon>
        <taxon>Chromadorea</taxon>
        <taxon>Rhabditida</taxon>
        <taxon>Tylenchina</taxon>
        <taxon>Tylenchomorpha</taxon>
        <taxon>Tylenchoidea</taxon>
        <taxon>Heteroderidae</taxon>
        <taxon>Heteroderinae</taxon>
        <taxon>Globodera</taxon>
    </lineage>
</organism>
<dbReference type="AlphaFoldDB" id="A0A914GRI2"/>
<dbReference type="PANTHER" id="PTHR31424">
    <property type="entry name" value="PROTEIN CBG23806"/>
    <property type="match status" value="1"/>
</dbReference>